<sequence>MSARRKWIYGLGGLIAVLLALLAWNWRSLNARAALGAAYGARVACSCRYVERRDMPSCQGDKEPGMGMVALTDHPDARAVSASVPLIATRTARYRPGWGCLLDPVR</sequence>
<evidence type="ECO:0000313" key="1">
    <source>
        <dbReference type="EMBL" id="ALR19932.1"/>
    </source>
</evidence>
<gene>
    <name evidence="1" type="ORF">ATN00_06030</name>
</gene>
<dbReference type="Proteomes" id="UP000056968">
    <property type="component" value="Chromosome"/>
</dbReference>
<protein>
    <recommendedName>
        <fullName evidence="3">Amidase</fullName>
    </recommendedName>
</protein>
<reference evidence="1 2" key="1">
    <citation type="submission" date="2015-11" db="EMBL/GenBank/DDBJ databases">
        <title>A Two-component Flavoprotein Monooxygenase System MeaXY Responsible for para-Hydroxylation of 2-Methyl-6-ethylaniline and 2,6-Diethylaniline in Sphingobium baderi DE-13.</title>
        <authorList>
            <person name="Cheng M."/>
            <person name="Meng Q."/>
            <person name="Yang Y."/>
            <person name="Chu C."/>
            <person name="Yan X."/>
            <person name="He J."/>
            <person name="Li S."/>
        </authorList>
    </citation>
    <scope>NUCLEOTIDE SEQUENCE [LARGE SCALE GENOMIC DNA]</scope>
    <source>
        <strain evidence="1 2">DE-13</strain>
    </source>
</reference>
<accession>A0A0S3EWW4</accession>
<proteinExistence type="predicted"/>
<name>A0A0S3EWW4_9SPHN</name>
<keyword evidence="2" id="KW-1185">Reference proteome</keyword>
<dbReference type="RefSeq" id="WP_062063202.1">
    <property type="nucleotide sequence ID" value="NZ_CP013264.1"/>
</dbReference>
<dbReference type="KEGG" id="sbd:ATN00_06030"/>
<evidence type="ECO:0000313" key="2">
    <source>
        <dbReference type="Proteomes" id="UP000056968"/>
    </source>
</evidence>
<dbReference type="STRING" id="1332080.ATN00_06030"/>
<dbReference type="AlphaFoldDB" id="A0A0S3EWW4"/>
<dbReference type="OrthoDB" id="7391866at2"/>
<organism evidence="1 2">
    <name type="scientific">Sphingobium baderi</name>
    <dbReference type="NCBI Taxonomy" id="1332080"/>
    <lineage>
        <taxon>Bacteria</taxon>
        <taxon>Pseudomonadati</taxon>
        <taxon>Pseudomonadota</taxon>
        <taxon>Alphaproteobacteria</taxon>
        <taxon>Sphingomonadales</taxon>
        <taxon>Sphingomonadaceae</taxon>
        <taxon>Sphingobium</taxon>
    </lineage>
</organism>
<dbReference type="EMBL" id="CP013264">
    <property type="protein sequence ID" value="ALR19932.1"/>
    <property type="molecule type" value="Genomic_DNA"/>
</dbReference>
<evidence type="ECO:0008006" key="3">
    <source>
        <dbReference type="Google" id="ProtNLM"/>
    </source>
</evidence>